<feature type="transmembrane region" description="Helical" evidence="1">
    <location>
        <begin position="15"/>
        <end position="37"/>
    </location>
</feature>
<dbReference type="RefSeq" id="WP_310361824.1">
    <property type="nucleotide sequence ID" value="NZ_JAVDVC010000006.1"/>
</dbReference>
<keyword evidence="1" id="KW-1133">Transmembrane helix</keyword>
<comment type="caution">
    <text evidence="2">The sequence shown here is derived from an EMBL/GenBank/DDBJ whole genome shotgun (WGS) entry which is preliminary data.</text>
</comment>
<name>A0AAW8MCH5_9PSED</name>
<reference evidence="2" key="1">
    <citation type="submission" date="2023-07" db="EMBL/GenBank/DDBJ databases">
        <title>Sorghum-associated microbial communities from plants grown in Nebraska, USA.</title>
        <authorList>
            <person name="Schachtman D."/>
        </authorList>
    </citation>
    <scope>NUCLEOTIDE SEQUENCE</scope>
    <source>
        <strain evidence="2">3432</strain>
    </source>
</reference>
<evidence type="ECO:0000313" key="3">
    <source>
        <dbReference type="Proteomes" id="UP001252613"/>
    </source>
</evidence>
<proteinExistence type="predicted"/>
<protein>
    <submittedName>
        <fullName evidence="2">Carbon starvation protein CstA</fullName>
    </submittedName>
</protein>
<dbReference type="Proteomes" id="UP001252613">
    <property type="component" value="Unassembled WGS sequence"/>
</dbReference>
<feature type="non-terminal residue" evidence="2">
    <location>
        <position position="1"/>
    </location>
</feature>
<organism evidence="2 3">
    <name type="scientific">Pseudomonas brassicacearum</name>
    <dbReference type="NCBI Taxonomy" id="930166"/>
    <lineage>
        <taxon>Bacteria</taxon>
        <taxon>Pseudomonadati</taxon>
        <taxon>Pseudomonadota</taxon>
        <taxon>Gammaproteobacteria</taxon>
        <taxon>Pseudomonadales</taxon>
        <taxon>Pseudomonadaceae</taxon>
        <taxon>Pseudomonas</taxon>
    </lineage>
</organism>
<evidence type="ECO:0000256" key="1">
    <source>
        <dbReference type="SAM" id="Phobius"/>
    </source>
</evidence>
<keyword evidence="1" id="KW-0812">Transmembrane</keyword>
<accession>A0AAW8MCH5</accession>
<sequence length="62" mass="6905">PAKSIEQMQHVVFNAYTNATLTVLFLFVVFSILFYALKVGIAAWGTQERTDKEAPFQAVPDA</sequence>
<dbReference type="EMBL" id="JAVDVC010000006">
    <property type="protein sequence ID" value="MDR6959159.1"/>
    <property type="molecule type" value="Genomic_DNA"/>
</dbReference>
<gene>
    <name evidence="2" type="ORF">J2W43_003156</name>
</gene>
<dbReference type="AlphaFoldDB" id="A0AAW8MCH5"/>
<evidence type="ECO:0000313" key="2">
    <source>
        <dbReference type="EMBL" id="MDR6959159.1"/>
    </source>
</evidence>
<keyword evidence="1" id="KW-0472">Membrane</keyword>